<keyword evidence="3" id="KW-1185">Reference proteome</keyword>
<reference evidence="2" key="1">
    <citation type="submission" date="2013-11" db="EMBL/GenBank/DDBJ databases">
        <title>Draft genome sequence of the broad-host-range Rhizobium sp. LPU83 strain, a member of the low-genetic diversity Oregon-like Rhizobium sp. group.</title>
        <authorList>
            <person name="Wibberg D."/>
            <person name="Puehler A."/>
            <person name="Schlueter A."/>
        </authorList>
    </citation>
    <scope>NUCLEOTIDE SEQUENCE [LARGE SCALE GENOMIC DNA]</scope>
    <source>
        <strain evidence="2">LPU83</strain>
    </source>
</reference>
<evidence type="ECO:0000313" key="3">
    <source>
        <dbReference type="Proteomes" id="UP000019443"/>
    </source>
</evidence>
<protein>
    <submittedName>
        <fullName evidence="2">Uncharacterized protein</fullName>
    </submittedName>
</protein>
<name>W6R5S1_9HYPH</name>
<dbReference type="PATRIC" id="fig|348824.6.peg.671"/>
<sequence>MPRQDLSGTRASHCNPLRLPTDPSAPRNPYRRRLLRRGASARYPHLPSVQQHRWPSTSSRKKKKGRDETSYRPSSIRLDNSCQCIRGQPSVNGQKTTSNGLGFPVGGCAAWQNRWYKAGMPRPTDDQILEYTNQFVEVMREDFERSFGLREVRNYVGAEFDFDAREMDDELELAIIRRFDAHYDLARATFDMRWEFLDSYVEAQL</sequence>
<feature type="compositionally biased region" description="Polar residues" evidence="1">
    <location>
        <begin position="48"/>
        <end position="58"/>
    </location>
</feature>
<dbReference type="EMBL" id="HG916852">
    <property type="protein sequence ID" value="CDM56304.1"/>
    <property type="molecule type" value="Genomic_DNA"/>
</dbReference>
<organism evidence="2 3">
    <name type="scientific">Rhizobium favelukesii</name>
    <dbReference type="NCBI Taxonomy" id="348824"/>
    <lineage>
        <taxon>Bacteria</taxon>
        <taxon>Pseudomonadati</taxon>
        <taxon>Pseudomonadota</taxon>
        <taxon>Alphaproteobacteria</taxon>
        <taxon>Hyphomicrobiales</taxon>
        <taxon>Rhizobiaceae</taxon>
        <taxon>Rhizobium/Agrobacterium group</taxon>
        <taxon>Rhizobium</taxon>
    </lineage>
</organism>
<feature type="region of interest" description="Disordered" evidence="1">
    <location>
        <begin position="1"/>
        <end position="74"/>
    </location>
</feature>
<evidence type="ECO:0000313" key="2">
    <source>
        <dbReference type="EMBL" id="CDM56304.1"/>
    </source>
</evidence>
<accession>W6R5S1</accession>
<dbReference type="AlphaFoldDB" id="W6R5S1"/>
<dbReference type="HOGENOM" id="CLU_1336628_0_0_5"/>
<feature type="compositionally biased region" description="Polar residues" evidence="1">
    <location>
        <begin position="1"/>
        <end position="12"/>
    </location>
</feature>
<evidence type="ECO:0000256" key="1">
    <source>
        <dbReference type="SAM" id="MobiDB-lite"/>
    </source>
</evidence>
<dbReference type="Proteomes" id="UP000019443">
    <property type="component" value="Chromosome"/>
</dbReference>
<gene>
    <name evidence="2" type="ORF">LPU83_0622</name>
</gene>
<dbReference type="KEGG" id="rhl:LPU83_0622"/>
<proteinExistence type="predicted"/>